<sequence>MTTWRGVRKELVGAWRSVQYDLTRARNRKNADGEETTELIFPEHAAPPRRLVATGGFALVSLVGAVGTYFVVVNGLGALLNQPEATEQPVSVVAGADGTGQRPEEVSLREPVRIAREGGPLTVAGRQAASGGAGSSDTHDGAPTDVGPAPDPERDPGDPGDPQPEESDPPPTEDPTPTPSPTPAEPTPTAEPSPSPTASASESSDAQPYEGRPRRHHHRHPDENP</sequence>
<dbReference type="Proteomes" id="UP000624325">
    <property type="component" value="Unassembled WGS sequence"/>
</dbReference>
<feature type="transmembrane region" description="Helical" evidence="2">
    <location>
        <begin position="51"/>
        <end position="72"/>
    </location>
</feature>
<feature type="compositionally biased region" description="Basic and acidic residues" evidence="1">
    <location>
        <begin position="102"/>
        <end position="116"/>
    </location>
</feature>
<dbReference type="RefSeq" id="WP_203700873.1">
    <property type="nucleotide sequence ID" value="NZ_BAAALU010000005.1"/>
</dbReference>
<proteinExistence type="predicted"/>
<protein>
    <submittedName>
        <fullName evidence="3">Uncharacterized protein</fullName>
    </submittedName>
</protein>
<keyword evidence="2" id="KW-0472">Membrane</keyword>
<dbReference type="EMBL" id="BONC01000005">
    <property type="protein sequence ID" value="GIF55155.1"/>
    <property type="molecule type" value="Genomic_DNA"/>
</dbReference>
<keyword evidence="2" id="KW-1133">Transmembrane helix</keyword>
<keyword evidence="4" id="KW-1185">Reference proteome</keyword>
<gene>
    <name evidence="3" type="ORF">Air01nite_12500</name>
</gene>
<evidence type="ECO:0000256" key="2">
    <source>
        <dbReference type="SAM" id="Phobius"/>
    </source>
</evidence>
<evidence type="ECO:0000313" key="4">
    <source>
        <dbReference type="Proteomes" id="UP000624325"/>
    </source>
</evidence>
<reference evidence="3 4" key="1">
    <citation type="submission" date="2021-01" db="EMBL/GenBank/DDBJ databases">
        <title>Whole genome shotgun sequence of Asanoa iriomotensis NBRC 100142.</title>
        <authorList>
            <person name="Komaki H."/>
            <person name="Tamura T."/>
        </authorList>
    </citation>
    <scope>NUCLEOTIDE SEQUENCE [LARGE SCALE GENOMIC DNA]</scope>
    <source>
        <strain evidence="3 4">NBRC 100142</strain>
    </source>
</reference>
<evidence type="ECO:0000256" key="1">
    <source>
        <dbReference type="SAM" id="MobiDB-lite"/>
    </source>
</evidence>
<comment type="caution">
    <text evidence="3">The sequence shown here is derived from an EMBL/GenBank/DDBJ whole genome shotgun (WGS) entry which is preliminary data.</text>
</comment>
<feature type="compositionally biased region" description="Pro residues" evidence="1">
    <location>
        <begin position="169"/>
        <end position="195"/>
    </location>
</feature>
<organism evidence="3 4">
    <name type="scientific">Asanoa iriomotensis</name>
    <dbReference type="NCBI Taxonomy" id="234613"/>
    <lineage>
        <taxon>Bacteria</taxon>
        <taxon>Bacillati</taxon>
        <taxon>Actinomycetota</taxon>
        <taxon>Actinomycetes</taxon>
        <taxon>Micromonosporales</taxon>
        <taxon>Micromonosporaceae</taxon>
        <taxon>Asanoa</taxon>
    </lineage>
</organism>
<accession>A0ABQ4BXE2</accession>
<keyword evidence="2" id="KW-0812">Transmembrane</keyword>
<feature type="compositionally biased region" description="Low complexity" evidence="1">
    <location>
        <begin position="196"/>
        <end position="206"/>
    </location>
</feature>
<feature type="region of interest" description="Disordered" evidence="1">
    <location>
        <begin position="95"/>
        <end position="225"/>
    </location>
</feature>
<name>A0ABQ4BXE2_9ACTN</name>
<evidence type="ECO:0000313" key="3">
    <source>
        <dbReference type="EMBL" id="GIF55155.1"/>
    </source>
</evidence>